<dbReference type="Proteomes" id="UP000053176">
    <property type="component" value="Unassembled WGS sequence"/>
</dbReference>
<feature type="region of interest" description="Disordered" evidence="1">
    <location>
        <begin position="1"/>
        <end position="20"/>
    </location>
</feature>
<organism evidence="2 3">
    <name type="scientific">Rhizobium loti</name>
    <name type="common">Mesorhizobium loti</name>
    <dbReference type="NCBI Taxonomy" id="381"/>
    <lineage>
        <taxon>Bacteria</taxon>
        <taxon>Pseudomonadati</taxon>
        <taxon>Pseudomonadota</taxon>
        <taxon>Alphaproteobacteria</taxon>
        <taxon>Hyphomicrobiales</taxon>
        <taxon>Phyllobacteriaceae</taxon>
        <taxon>Mesorhizobium</taxon>
    </lineage>
</organism>
<accession>A0A101KMN7</accession>
<protein>
    <submittedName>
        <fullName evidence="2">Uncharacterized protein</fullName>
    </submittedName>
</protein>
<comment type="caution">
    <text evidence="2">The sequence shown here is derived from an EMBL/GenBank/DDBJ whole genome shotgun (WGS) entry which is preliminary data.</text>
</comment>
<proteinExistence type="predicted"/>
<name>A0A101KMN7_RHILI</name>
<dbReference type="AlphaFoldDB" id="A0A101KMN7"/>
<dbReference type="EMBL" id="LPWA01000159">
    <property type="protein sequence ID" value="KUM23629.1"/>
    <property type="molecule type" value="Genomic_DNA"/>
</dbReference>
<gene>
    <name evidence="2" type="ORF">AU467_33105</name>
</gene>
<evidence type="ECO:0000313" key="3">
    <source>
        <dbReference type="Proteomes" id="UP000053176"/>
    </source>
</evidence>
<sequence length="72" mass="7754">MMRAVRPRSGRAQAAAQHVRPRARAGRVIFRILAQREVDRSAAAAEQAIEEAHRRHMRLAAGRTGGGGAGSL</sequence>
<reference evidence="2 3" key="1">
    <citation type="submission" date="2015-12" db="EMBL/GenBank/DDBJ databases">
        <title>Draft genome sequence of Mesorhizobium sp. UFLA 01-765, a multitolerant efficient symbiont and plant-growth promoting strain isolated from Zn-mining soil using Leucaena leucocephala as a trap plant.</title>
        <authorList>
            <person name="Rangel W.M."/>
            <person name="Thijs S."/>
            <person name="Longatti S.M."/>
            <person name="Moreira F.M."/>
            <person name="Weyens N."/>
            <person name="Vangronsveld J."/>
            <person name="Van Hamme J.D."/>
            <person name="Bottos E.M."/>
            <person name="Rineau F."/>
        </authorList>
    </citation>
    <scope>NUCLEOTIDE SEQUENCE [LARGE SCALE GENOMIC DNA]</scope>
    <source>
        <strain evidence="2 3">UFLA 01-765</strain>
    </source>
</reference>
<evidence type="ECO:0000313" key="2">
    <source>
        <dbReference type="EMBL" id="KUM23629.1"/>
    </source>
</evidence>
<evidence type="ECO:0000256" key="1">
    <source>
        <dbReference type="SAM" id="MobiDB-lite"/>
    </source>
</evidence>